<name>A0A1Y3EY35_9BILA</name>
<proteinExistence type="predicted"/>
<dbReference type="AlphaFoldDB" id="A0A1Y3EY35"/>
<sequence length="135" mass="15393">MKKIQQHLHNKYPPRSSCMLSYDNVVCCEISFLTFISLKINFIPVECNQKMEKIKLMIKLIAALVTAAVVNNLHQFTDHILDESSAETVQSFDDQFSSHALQILLNGKMSNVSSILRRECNARLICQIYDAPFVT</sequence>
<evidence type="ECO:0000313" key="1">
    <source>
        <dbReference type="EMBL" id="OUC50064.1"/>
    </source>
</evidence>
<dbReference type="EMBL" id="LVZM01000041">
    <property type="protein sequence ID" value="OUC50064.1"/>
    <property type="molecule type" value="Genomic_DNA"/>
</dbReference>
<comment type="caution">
    <text evidence="1">The sequence shown here is derived from an EMBL/GenBank/DDBJ whole genome shotgun (WGS) entry which is preliminary data.</text>
</comment>
<evidence type="ECO:0000313" key="2">
    <source>
        <dbReference type="Proteomes" id="UP000243006"/>
    </source>
</evidence>
<organism evidence="1 2">
    <name type="scientific">Trichinella nativa</name>
    <dbReference type="NCBI Taxonomy" id="6335"/>
    <lineage>
        <taxon>Eukaryota</taxon>
        <taxon>Metazoa</taxon>
        <taxon>Ecdysozoa</taxon>
        <taxon>Nematoda</taxon>
        <taxon>Enoplea</taxon>
        <taxon>Dorylaimia</taxon>
        <taxon>Trichinellida</taxon>
        <taxon>Trichinellidae</taxon>
        <taxon>Trichinella</taxon>
    </lineage>
</organism>
<gene>
    <name evidence="1" type="ORF">D917_04801</name>
</gene>
<reference evidence="1 2" key="1">
    <citation type="submission" date="2015-04" db="EMBL/GenBank/DDBJ databases">
        <title>Draft genome of the roundworm Trichinella nativa.</title>
        <authorList>
            <person name="Mitreva M."/>
        </authorList>
    </citation>
    <scope>NUCLEOTIDE SEQUENCE [LARGE SCALE GENOMIC DNA]</scope>
    <source>
        <strain evidence="1 2">ISS45</strain>
    </source>
</reference>
<protein>
    <submittedName>
        <fullName evidence="1">Uncharacterized protein</fullName>
    </submittedName>
</protein>
<dbReference type="Proteomes" id="UP000243006">
    <property type="component" value="Unassembled WGS sequence"/>
</dbReference>
<accession>A0A1Y3EY35</accession>